<dbReference type="EMBL" id="FXTB01000003">
    <property type="protein sequence ID" value="SMO59131.1"/>
    <property type="molecule type" value="Genomic_DNA"/>
</dbReference>
<feature type="domain" description="AMP-dependent synthetase/ligase" evidence="4">
    <location>
        <begin position="11"/>
        <end position="402"/>
    </location>
</feature>
<dbReference type="Gene3D" id="3.40.50.12780">
    <property type="entry name" value="N-terminal domain of ligase-like"/>
    <property type="match status" value="1"/>
</dbReference>
<proteinExistence type="predicted"/>
<dbReference type="InterPro" id="IPR000873">
    <property type="entry name" value="AMP-dep_synth/lig_dom"/>
</dbReference>
<dbReference type="Proteomes" id="UP000319040">
    <property type="component" value="Unassembled WGS sequence"/>
</dbReference>
<evidence type="ECO:0000256" key="3">
    <source>
        <dbReference type="ARBA" id="ARBA00024484"/>
    </source>
</evidence>
<keyword evidence="2" id="KW-0067">ATP-binding</keyword>
<dbReference type="PANTHER" id="PTHR43272:SF33">
    <property type="entry name" value="AMP-BINDING DOMAIN-CONTAINING PROTEIN-RELATED"/>
    <property type="match status" value="1"/>
</dbReference>
<dbReference type="InterPro" id="IPR042099">
    <property type="entry name" value="ANL_N_sf"/>
</dbReference>
<dbReference type="PROSITE" id="PS00455">
    <property type="entry name" value="AMP_BINDING"/>
    <property type="match status" value="1"/>
</dbReference>
<organism evidence="5 6">
    <name type="scientific">Saccharicrinis carchari</name>
    <dbReference type="NCBI Taxonomy" id="1168039"/>
    <lineage>
        <taxon>Bacteria</taxon>
        <taxon>Pseudomonadati</taxon>
        <taxon>Bacteroidota</taxon>
        <taxon>Bacteroidia</taxon>
        <taxon>Marinilabiliales</taxon>
        <taxon>Marinilabiliaceae</taxon>
        <taxon>Saccharicrinis</taxon>
    </lineage>
</organism>
<evidence type="ECO:0000313" key="5">
    <source>
        <dbReference type="EMBL" id="SMO59131.1"/>
    </source>
</evidence>
<dbReference type="PANTHER" id="PTHR43272">
    <property type="entry name" value="LONG-CHAIN-FATTY-ACID--COA LIGASE"/>
    <property type="match status" value="1"/>
</dbReference>
<reference evidence="5 6" key="1">
    <citation type="submission" date="2017-05" db="EMBL/GenBank/DDBJ databases">
        <authorList>
            <person name="Varghese N."/>
            <person name="Submissions S."/>
        </authorList>
    </citation>
    <scope>NUCLEOTIDE SEQUENCE [LARGE SCALE GENOMIC DNA]</scope>
    <source>
        <strain evidence="5 6">DSM 27040</strain>
    </source>
</reference>
<dbReference type="InterPro" id="IPR020845">
    <property type="entry name" value="AMP-binding_CS"/>
</dbReference>
<name>A0A521CK60_SACCC</name>
<dbReference type="GO" id="GO:0005524">
    <property type="term" value="F:ATP binding"/>
    <property type="evidence" value="ECO:0007669"/>
    <property type="project" value="UniProtKB-KW"/>
</dbReference>
<sequence length="545" mass="61610">MDNNGFIGMIEHALKTHENQSSFSDYKGQTYTYHQVGERIFWIHELLKKCDIKKGDKVALIGRNLSNFAITYLATVSYGAVIVPILPDFGSNEIHHIVCHSESRLLFSTDRIFSMVDESKMPAIKGIVSIDDFKPLVSCKLNLEKVIASIKVADNFTVEQIKFAQVDKDSLMVLSYTSGTSGFSKGVMLPHRSIWSNVRYAREHLELKPGNRIVSFLPLAHAYGCLFEFLWPFTVGCHITFLSRTPSPQIITEAFQAIRPHLILSVPLILEKIFKKRILPVLEKNPVKTLSKIPILNQVVYQKVKKQLTEVFGGEFQQIVIGGAALNKDVEDFLRKIGFPFTIGYGMTECGPLISYEPPATTQLRSAGRLVDRMEVKIDSEDPYNVVGEILVKGTKTMLGYYKNKEATDAVFDADGWLHTGDLGVIDRENFIYIKGRRKNMILSASGQNIYPEEIEAHLNNTEYVQESLVRDMGDGKLEALVYPDYERADAENLSEIEITDLIEGLKTIVNAQLPAYMNLSKVTVFPEEFEKTPKKSIKKYKYLK</sequence>
<dbReference type="GO" id="GO:0004467">
    <property type="term" value="F:long-chain fatty acid-CoA ligase activity"/>
    <property type="evidence" value="ECO:0007669"/>
    <property type="project" value="UniProtKB-EC"/>
</dbReference>
<dbReference type="Gene3D" id="3.30.300.30">
    <property type="match status" value="1"/>
</dbReference>
<protein>
    <submittedName>
        <fullName evidence="5">Long-chain acyl-CoA synthetase</fullName>
    </submittedName>
</protein>
<dbReference type="InterPro" id="IPR045851">
    <property type="entry name" value="AMP-bd_C_sf"/>
</dbReference>
<dbReference type="RefSeq" id="WP_142532890.1">
    <property type="nucleotide sequence ID" value="NZ_FXTB01000003.1"/>
</dbReference>
<gene>
    <name evidence="5" type="ORF">SAMN06265379_103177</name>
</gene>
<keyword evidence="6" id="KW-1185">Reference proteome</keyword>
<evidence type="ECO:0000256" key="2">
    <source>
        <dbReference type="ARBA" id="ARBA00022840"/>
    </source>
</evidence>
<dbReference type="GO" id="GO:0016020">
    <property type="term" value="C:membrane"/>
    <property type="evidence" value="ECO:0007669"/>
    <property type="project" value="TreeGrafter"/>
</dbReference>
<dbReference type="OrthoDB" id="9778383at2"/>
<comment type="catalytic activity">
    <reaction evidence="3">
        <text>a long-chain fatty acid + ATP + CoA = a long-chain fatty acyl-CoA + AMP + diphosphate</text>
        <dbReference type="Rhea" id="RHEA:15421"/>
        <dbReference type="ChEBI" id="CHEBI:30616"/>
        <dbReference type="ChEBI" id="CHEBI:33019"/>
        <dbReference type="ChEBI" id="CHEBI:57287"/>
        <dbReference type="ChEBI" id="CHEBI:57560"/>
        <dbReference type="ChEBI" id="CHEBI:83139"/>
        <dbReference type="ChEBI" id="CHEBI:456215"/>
        <dbReference type="EC" id="6.2.1.3"/>
    </reaction>
    <physiologicalReaction direction="left-to-right" evidence="3">
        <dbReference type="Rhea" id="RHEA:15422"/>
    </physiologicalReaction>
</comment>
<dbReference type="AlphaFoldDB" id="A0A521CK60"/>
<evidence type="ECO:0000259" key="4">
    <source>
        <dbReference type="Pfam" id="PF00501"/>
    </source>
</evidence>
<dbReference type="Pfam" id="PF00501">
    <property type="entry name" value="AMP-binding"/>
    <property type="match status" value="1"/>
</dbReference>
<dbReference type="SUPFAM" id="SSF56801">
    <property type="entry name" value="Acetyl-CoA synthetase-like"/>
    <property type="match status" value="1"/>
</dbReference>
<evidence type="ECO:0000256" key="1">
    <source>
        <dbReference type="ARBA" id="ARBA00022741"/>
    </source>
</evidence>
<accession>A0A521CK60</accession>
<keyword evidence="1" id="KW-0547">Nucleotide-binding</keyword>
<evidence type="ECO:0000313" key="6">
    <source>
        <dbReference type="Proteomes" id="UP000319040"/>
    </source>
</evidence>